<dbReference type="EMBL" id="QZBS01000107">
    <property type="protein sequence ID" value="THZ73010.1"/>
    <property type="molecule type" value="Genomic_DNA"/>
</dbReference>
<organism evidence="2 3">
    <name type="scientific">Aureobasidium pullulans</name>
    <name type="common">Black yeast</name>
    <name type="synonym">Pullularia pullulans</name>
    <dbReference type="NCBI Taxonomy" id="5580"/>
    <lineage>
        <taxon>Eukaryota</taxon>
        <taxon>Fungi</taxon>
        <taxon>Dikarya</taxon>
        <taxon>Ascomycota</taxon>
        <taxon>Pezizomycotina</taxon>
        <taxon>Dothideomycetes</taxon>
        <taxon>Dothideomycetidae</taxon>
        <taxon>Dothideales</taxon>
        <taxon>Saccotheciaceae</taxon>
        <taxon>Aureobasidium</taxon>
    </lineage>
</organism>
<dbReference type="Proteomes" id="UP000309734">
    <property type="component" value="Unassembled WGS sequence"/>
</dbReference>
<dbReference type="AlphaFoldDB" id="A0A4S9X3K4"/>
<evidence type="ECO:0000313" key="3">
    <source>
        <dbReference type="Proteomes" id="UP000309734"/>
    </source>
</evidence>
<sequence length="475" mass="54191">MPPMNPSWAALGFKTSADWSKQATQDRDISDFTGKWKYQSELMQTTPLSTQYLKAMLPFDSTADTEFAFNCLVPEVVDMFNRPSPPEEEHLLAIQWVDTDDAGHYFCLGKKYNKQGQLIEFIIKSGCAFGVKGQKGRRATHENDNNSKKCAAEGSRFHKFRQSVDPETETVVYHWGTLSRIKQFARNTDEDEKIVGRIHQVEALLTSALGRFSADMKRDRQLLQYNLWPWMQSKPTPRPWTGTEGHSPMNEGWAPPGRLGVMEPEDRPTTMSREDRAARRLENPLYMPSPPDNAAHAANKKERRLLIKAQRRFVCPNEACPYPEKSFYEVRKLEEHIVQCNKGITGYMWRCPIPFCGFSQAMSRGANPNHVSGHTTGTSTCMLCGMRHGSNQWHTRHAKEFCEFRSDDSIYNRTHCIDERCFYDTTGMGASDIVKHEKQHTTGSVRCFICKLKLSPGQKVAHVKLCNVKTYGSKS</sequence>
<proteinExistence type="predicted"/>
<feature type="compositionally biased region" description="Basic and acidic residues" evidence="1">
    <location>
        <begin position="264"/>
        <end position="273"/>
    </location>
</feature>
<reference evidence="2 3" key="1">
    <citation type="submission" date="2018-10" db="EMBL/GenBank/DDBJ databases">
        <title>Fifty Aureobasidium pullulans genomes reveal a recombining polyextremotolerant generalist.</title>
        <authorList>
            <person name="Gostincar C."/>
            <person name="Turk M."/>
            <person name="Zajc J."/>
            <person name="Gunde-Cimerman N."/>
        </authorList>
    </citation>
    <scope>NUCLEOTIDE SEQUENCE [LARGE SCALE GENOMIC DNA]</scope>
    <source>
        <strain evidence="2 3">EXF-3519</strain>
    </source>
</reference>
<name>A0A4S9X3K4_AURPU</name>
<feature type="region of interest" description="Disordered" evidence="1">
    <location>
        <begin position="250"/>
        <end position="273"/>
    </location>
</feature>
<evidence type="ECO:0000313" key="2">
    <source>
        <dbReference type="EMBL" id="THZ73010.1"/>
    </source>
</evidence>
<protein>
    <submittedName>
        <fullName evidence="2">Uncharacterized protein</fullName>
    </submittedName>
</protein>
<comment type="caution">
    <text evidence="2">The sequence shown here is derived from an EMBL/GenBank/DDBJ whole genome shotgun (WGS) entry which is preliminary data.</text>
</comment>
<gene>
    <name evidence="2" type="ORF">D6C85_04327</name>
</gene>
<accession>A0A4S9X3K4</accession>
<evidence type="ECO:0000256" key="1">
    <source>
        <dbReference type="SAM" id="MobiDB-lite"/>
    </source>
</evidence>